<evidence type="ECO:0000256" key="4">
    <source>
        <dbReference type="RuleBase" id="RU367022"/>
    </source>
</evidence>
<evidence type="ECO:0000256" key="2">
    <source>
        <dbReference type="ARBA" id="ARBA00022989"/>
    </source>
</evidence>
<comment type="subcellular location">
    <subcellularLocation>
        <location evidence="4">Membrane</location>
        <topology evidence="4">Multi-pass membrane protein</topology>
    </subcellularLocation>
</comment>
<keyword evidence="1 4" id="KW-0812">Transmembrane</keyword>
<evidence type="ECO:0000313" key="5">
    <source>
        <dbReference type="EMBL" id="CCE64330.1"/>
    </source>
</evidence>
<keyword evidence="4" id="KW-0186">Copper</keyword>
<keyword evidence="3 4" id="KW-0472">Membrane</keyword>
<dbReference type="GO" id="GO:0000329">
    <property type="term" value="C:fungal-type vacuole membrane"/>
    <property type="evidence" value="ECO:0007669"/>
    <property type="project" value="EnsemblFungi"/>
</dbReference>
<dbReference type="Pfam" id="PF04145">
    <property type="entry name" value="Ctr"/>
    <property type="match status" value="2"/>
</dbReference>
<keyword evidence="4" id="KW-0187">Copper transport</keyword>
<dbReference type="GO" id="GO:0006878">
    <property type="term" value="P:intracellular copper ion homeostasis"/>
    <property type="evidence" value="ECO:0007669"/>
    <property type="project" value="EnsemblFungi"/>
</dbReference>
<dbReference type="STRING" id="1071381.G8BX26"/>
<proteinExistence type="inferred from homology"/>
<dbReference type="AlphaFoldDB" id="G8BX26"/>
<dbReference type="HOGENOM" id="CLU_079690_4_0_1"/>
<keyword evidence="6" id="KW-1185">Reference proteome</keyword>
<dbReference type="GO" id="GO:0005375">
    <property type="term" value="F:copper ion transmembrane transporter activity"/>
    <property type="evidence" value="ECO:0007669"/>
    <property type="project" value="UniProtKB-UniRule"/>
</dbReference>
<evidence type="ECO:0000313" key="6">
    <source>
        <dbReference type="Proteomes" id="UP000005666"/>
    </source>
</evidence>
<dbReference type="Proteomes" id="UP000005666">
    <property type="component" value="Chromosome 8"/>
</dbReference>
<keyword evidence="2 4" id="KW-1133">Transmembrane helix</keyword>
<evidence type="ECO:0000256" key="1">
    <source>
        <dbReference type="ARBA" id="ARBA00022692"/>
    </source>
</evidence>
<protein>
    <recommendedName>
        <fullName evidence="4">Copper transport protein</fullName>
    </recommendedName>
</protein>
<gene>
    <name evidence="5" type="primary">TPHA0H01220</name>
    <name evidence="5" type="ordered locus">TPHA_0H01220</name>
</gene>
<keyword evidence="4" id="KW-0813">Transport</keyword>
<dbReference type="EMBL" id="HE612863">
    <property type="protein sequence ID" value="CCE64330.1"/>
    <property type="molecule type" value="Genomic_DNA"/>
</dbReference>
<dbReference type="GO" id="GO:0015677">
    <property type="term" value="P:copper ion import"/>
    <property type="evidence" value="ECO:0007669"/>
    <property type="project" value="EnsemblFungi"/>
</dbReference>
<dbReference type="eggNOG" id="KOG3386">
    <property type="taxonomic scope" value="Eukaryota"/>
</dbReference>
<accession>G8BX26</accession>
<sequence length="162" mass="18997">MDHSSHLISNVPDHSNHDHMDMGDETCSMNMIFTWDYKNVCVVFKWWHIRTTLDLVLSILAIAFLCYVYEFLKQFIHKKQLYYNSTLNLNVNNTGSKLEKRIKLMNSCYYGLQVTFSFMIMLIFMTYNGWLMLAILFGTIWGNYSWGFLLNGSTSDNSLACH</sequence>
<dbReference type="RefSeq" id="XP_003686764.1">
    <property type="nucleotide sequence ID" value="XM_003686716.1"/>
</dbReference>
<dbReference type="OMA" id="DITEYCH"/>
<dbReference type="OrthoDB" id="161814at2759"/>
<comment type="similarity">
    <text evidence="4">Belongs to the copper transporter (Ctr) (TC 1.A.56) family. SLC31A subfamily.</text>
</comment>
<feature type="transmembrane region" description="Helical" evidence="4">
    <location>
        <begin position="130"/>
        <end position="150"/>
    </location>
</feature>
<name>G8BX26_TETPH</name>
<dbReference type="KEGG" id="tpf:TPHA_0H01220"/>
<keyword evidence="4" id="KW-0406">Ion transport</keyword>
<dbReference type="PANTHER" id="PTHR12483">
    <property type="entry name" value="SOLUTE CARRIER FAMILY 31 COPPER TRANSPORTERS"/>
    <property type="match status" value="1"/>
</dbReference>
<reference evidence="5 6" key="1">
    <citation type="journal article" date="2011" name="Proc. Natl. Acad. Sci. U.S.A.">
        <title>Evolutionary erosion of yeast sex chromosomes by mating-type switching accidents.</title>
        <authorList>
            <person name="Gordon J.L."/>
            <person name="Armisen D."/>
            <person name="Proux-Wera E."/>
            <person name="Oheigeartaigh S.S."/>
            <person name="Byrne K.P."/>
            <person name="Wolfe K.H."/>
        </authorList>
    </citation>
    <scope>NUCLEOTIDE SEQUENCE [LARGE SCALE GENOMIC DNA]</scope>
    <source>
        <strain evidence="6">ATCC 24235 / CBS 4417 / NBRC 1672 / NRRL Y-8282 / UCD 70-5</strain>
    </source>
</reference>
<dbReference type="GeneID" id="11533865"/>
<dbReference type="InterPro" id="IPR007274">
    <property type="entry name" value="Cop_transporter"/>
</dbReference>
<organism evidence="5 6">
    <name type="scientific">Tetrapisispora phaffii (strain ATCC 24235 / CBS 4417 / NBRC 1672 / NRRL Y-8282 / UCD 70-5)</name>
    <name type="common">Yeast</name>
    <name type="synonym">Fabospora phaffii</name>
    <dbReference type="NCBI Taxonomy" id="1071381"/>
    <lineage>
        <taxon>Eukaryota</taxon>
        <taxon>Fungi</taxon>
        <taxon>Dikarya</taxon>
        <taxon>Ascomycota</taxon>
        <taxon>Saccharomycotina</taxon>
        <taxon>Saccharomycetes</taxon>
        <taxon>Saccharomycetales</taxon>
        <taxon>Saccharomycetaceae</taxon>
        <taxon>Tetrapisispora</taxon>
    </lineage>
</organism>
<dbReference type="PANTHER" id="PTHR12483:SF115">
    <property type="entry name" value="COPPER TRANSPORT PROTEIN"/>
    <property type="match status" value="1"/>
</dbReference>
<feature type="transmembrane region" description="Helical" evidence="4">
    <location>
        <begin position="55"/>
        <end position="72"/>
    </location>
</feature>
<evidence type="ECO:0000256" key="3">
    <source>
        <dbReference type="ARBA" id="ARBA00023136"/>
    </source>
</evidence>
<feature type="transmembrane region" description="Helical" evidence="4">
    <location>
        <begin position="107"/>
        <end position="124"/>
    </location>
</feature>